<feature type="chain" id="PRO_5022765002" description="Tetratricopeptide repeat protein" evidence="1">
    <location>
        <begin position="19"/>
        <end position="309"/>
    </location>
</feature>
<reference evidence="2 3" key="1">
    <citation type="submission" date="2019-09" db="EMBL/GenBank/DDBJ databases">
        <authorList>
            <person name="Chandra G."/>
            <person name="Truman W A."/>
        </authorList>
    </citation>
    <scope>NUCLEOTIDE SEQUENCE [LARGE SCALE GENOMIC DNA]</scope>
    <source>
        <strain evidence="2">PS624</strain>
    </source>
</reference>
<feature type="signal peptide" evidence="1">
    <location>
        <begin position="1"/>
        <end position="18"/>
    </location>
</feature>
<protein>
    <recommendedName>
        <fullName evidence="4">Tetratricopeptide repeat protein</fullName>
    </recommendedName>
</protein>
<evidence type="ECO:0008006" key="4">
    <source>
        <dbReference type="Google" id="ProtNLM"/>
    </source>
</evidence>
<dbReference type="AlphaFoldDB" id="A0A5E6W102"/>
<accession>A0A5E6W102</accession>
<evidence type="ECO:0000256" key="1">
    <source>
        <dbReference type="SAM" id="SignalP"/>
    </source>
</evidence>
<dbReference type="InterPro" id="IPR011990">
    <property type="entry name" value="TPR-like_helical_dom_sf"/>
</dbReference>
<dbReference type="RefSeq" id="WP_095119793.1">
    <property type="nucleotide sequence ID" value="NZ_CABVGZ010000057.1"/>
</dbReference>
<gene>
    <name evidence="2" type="ORF">PS624_04403</name>
</gene>
<organism evidence="2 3">
    <name type="scientific">Pseudomonas fluorescens</name>
    <dbReference type="NCBI Taxonomy" id="294"/>
    <lineage>
        <taxon>Bacteria</taxon>
        <taxon>Pseudomonadati</taxon>
        <taxon>Pseudomonadota</taxon>
        <taxon>Gammaproteobacteria</taxon>
        <taxon>Pseudomonadales</taxon>
        <taxon>Pseudomonadaceae</taxon>
        <taxon>Pseudomonas</taxon>
    </lineage>
</organism>
<dbReference type="Proteomes" id="UP000326241">
    <property type="component" value="Unassembled WGS sequence"/>
</dbReference>
<dbReference type="SUPFAM" id="SSF48452">
    <property type="entry name" value="TPR-like"/>
    <property type="match status" value="1"/>
</dbReference>
<sequence length="309" mass="34639" precursor="true">MRVVAFLVFALLASVVNASSSCEAELNGDGICDPYGVRPLEDDGTISRITIDIGGGNKSVSGVFELGDGGLSVGYLPGEFSLLLDFYTRNTDLTQYSFKWNSARKDWVLYKKSTWAEPSRNEKYTLGGEKVPVEALFPQKFNVQRVACCTLFSQFPENGPDFSYLSNEDQLAEIRKDFKYILGKLPQGEKGELFYGLDDSGNKVRRSIPQELVYELTLIISNDNVGPLNDYAYYLYRSKNNVLAALLLRGIHKKFPERVVATLNLADAYWDIGMKSDACPLYKEYIEKMTMNGKGERIPQAAKSRENCN</sequence>
<evidence type="ECO:0000313" key="3">
    <source>
        <dbReference type="Proteomes" id="UP000326241"/>
    </source>
</evidence>
<dbReference type="EMBL" id="CABVGZ010000057">
    <property type="protein sequence ID" value="VVN22319.1"/>
    <property type="molecule type" value="Genomic_DNA"/>
</dbReference>
<name>A0A5E6W102_PSEFL</name>
<dbReference type="PROSITE" id="PS51257">
    <property type="entry name" value="PROKAR_LIPOPROTEIN"/>
    <property type="match status" value="1"/>
</dbReference>
<proteinExistence type="predicted"/>
<keyword evidence="1" id="KW-0732">Signal</keyword>
<evidence type="ECO:0000313" key="2">
    <source>
        <dbReference type="EMBL" id="VVN22319.1"/>
    </source>
</evidence>